<dbReference type="AlphaFoldDB" id="A0A0B6XYW4"/>
<evidence type="ECO:0000313" key="1">
    <source>
        <dbReference type="EMBL" id="CEK48445.1"/>
    </source>
</evidence>
<reference evidence="1" key="1">
    <citation type="submission" date="2014-12" db="EMBL/GenBank/DDBJ databases">
        <title>Insight into the proteome of Arion vulgaris.</title>
        <authorList>
            <person name="Aradska J."/>
            <person name="Bulat T."/>
            <person name="Smidak R."/>
            <person name="Sarate P."/>
            <person name="Gangsoo J."/>
            <person name="Sialana F."/>
            <person name="Bilban M."/>
            <person name="Lubec G."/>
        </authorList>
    </citation>
    <scope>NUCLEOTIDE SEQUENCE</scope>
    <source>
        <tissue evidence="1">Skin</tissue>
    </source>
</reference>
<organism evidence="1">
    <name type="scientific">Arion vulgaris</name>
    <dbReference type="NCBI Taxonomy" id="1028688"/>
    <lineage>
        <taxon>Eukaryota</taxon>
        <taxon>Metazoa</taxon>
        <taxon>Spiralia</taxon>
        <taxon>Lophotrochozoa</taxon>
        <taxon>Mollusca</taxon>
        <taxon>Gastropoda</taxon>
        <taxon>Heterobranchia</taxon>
        <taxon>Euthyneura</taxon>
        <taxon>Panpulmonata</taxon>
        <taxon>Eupulmonata</taxon>
        <taxon>Stylommatophora</taxon>
        <taxon>Helicina</taxon>
        <taxon>Arionoidea</taxon>
        <taxon>Arionidae</taxon>
        <taxon>Arion</taxon>
    </lineage>
</organism>
<dbReference type="EMBL" id="HACG01001580">
    <property type="protein sequence ID" value="CEK48445.1"/>
    <property type="molecule type" value="Transcribed_RNA"/>
</dbReference>
<name>A0A0B6XYW4_9EUPU</name>
<gene>
    <name evidence="1" type="primary">ORF3988</name>
</gene>
<accession>A0A0B6XYW4</accession>
<proteinExistence type="predicted"/>
<protein>
    <submittedName>
        <fullName evidence="1">Uncharacterized protein</fullName>
    </submittedName>
</protein>
<sequence>MSIFKIQGEVYHKFCPLLLQLNKESHFIQNYFLDGQETKVKRHLKVILGTNKNCHRFLA</sequence>